<dbReference type="InterPro" id="IPR051344">
    <property type="entry name" value="Vgb"/>
</dbReference>
<dbReference type="AlphaFoldDB" id="A0A432WQA8"/>
<comment type="caution">
    <text evidence="2">The sequence shown here is derived from an EMBL/GenBank/DDBJ whole genome shotgun (WGS) entry which is preliminary data.</text>
</comment>
<keyword evidence="3" id="KW-1185">Reference proteome</keyword>
<evidence type="ECO:0000256" key="1">
    <source>
        <dbReference type="SAM" id="SignalP"/>
    </source>
</evidence>
<dbReference type="InterPro" id="IPR015943">
    <property type="entry name" value="WD40/YVTN_repeat-like_dom_sf"/>
</dbReference>
<dbReference type="RefSeq" id="WP_126808414.1">
    <property type="nucleotide sequence ID" value="NZ_PIPP01000005.1"/>
</dbReference>
<organism evidence="2 3">
    <name type="scientific">Aliidiomarina shirensis</name>
    <dbReference type="NCBI Taxonomy" id="1048642"/>
    <lineage>
        <taxon>Bacteria</taxon>
        <taxon>Pseudomonadati</taxon>
        <taxon>Pseudomonadota</taxon>
        <taxon>Gammaproteobacteria</taxon>
        <taxon>Alteromonadales</taxon>
        <taxon>Idiomarinaceae</taxon>
        <taxon>Aliidiomarina</taxon>
    </lineage>
</organism>
<dbReference type="Proteomes" id="UP000286934">
    <property type="component" value="Unassembled WGS sequence"/>
</dbReference>
<dbReference type="SUPFAM" id="SSF63829">
    <property type="entry name" value="Calcium-dependent phosphotriesterase"/>
    <property type="match status" value="2"/>
</dbReference>
<sequence>MNMQSYKKSWLVAGLLAMPLFFSAAVADHHGSKEASSDVKLTIEEWEVPYEGPRSRDPWVGGEDLIWFVGQRTHYVGQLIPSTGEFNKFDLDDGAGPHTVISDHRGAWYAGNRAAHIGLVDPESGDITKFTPPGDGPRDVHTMDWDSHGNIWFTEQGGNRIGYFDTAAESFTMYEVTTPRARPYGIVVHNDEPWVVMLGTNQIATVRDGELIEIDLPREETRTRRLAVADNGHVWFGDYAGGYIGRFDPVTAEVSEWQLPAGADSRPYAVAMDAEQRFWVVETGVQPNRFVGFDTETETWTSLFDVPSGGGTVRHMVYDAESNSIWFGTDENTIGQASIE</sequence>
<gene>
    <name evidence="2" type="ORF">CWE13_10555</name>
</gene>
<keyword evidence="2" id="KW-0456">Lyase</keyword>
<evidence type="ECO:0000313" key="3">
    <source>
        <dbReference type="Proteomes" id="UP000286934"/>
    </source>
</evidence>
<dbReference type="OrthoDB" id="9812926at2"/>
<proteinExistence type="predicted"/>
<dbReference type="Gene3D" id="2.130.10.10">
    <property type="entry name" value="YVTN repeat-like/Quinoprotein amine dehydrogenase"/>
    <property type="match status" value="1"/>
</dbReference>
<feature type="signal peptide" evidence="1">
    <location>
        <begin position="1"/>
        <end position="24"/>
    </location>
</feature>
<protein>
    <submittedName>
        <fullName evidence="2">Lyase</fullName>
    </submittedName>
</protein>
<feature type="chain" id="PRO_5019272235" evidence="1">
    <location>
        <begin position="25"/>
        <end position="340"/>
    </location>
</feature>
<dbReference type="EMBL" id="PIPP01000005">
    <property type="protein sequence ID" value="RUO35974.1"/>
    <property type="molecule type" value="Genomic_DNA"/>
</dbReference>
<accession>A0A432WQA8</accession>
<dbReference type="PANTHER" id="PTHR40274">
    <property type="entry name" value="VIRGINIAMYCIN B LYASE"/>
    <property type="match status" value="1"/>
</dbReference>
<evidence type="ECO:0000313" key="2">
    <source>
        <dbReference type="EMBL" id="RUO35974.1"/>
    </source>
</evidence>
<keyword evidence="1" id="KW-0732">Signal</keyword>
<dbReference type="Pfam" id="PF24684">
    <property type="entry name" value="Vgb_lyase"/>
    <property type="match status" value="1"/>
</dbReference>
<reference evidence="3" key="1">
    <citation type="journal article" date="2018" name="Front. Microbiol.">
        <title>Genome-Based Analysis Reveals the Taxonomy and Diversity of the Family Idiomarinaceae.</title>
        <authorList>
            <person name="Liu Y."/>
            <person name="Lai Q."/>
            <person name="Shao Z."/>
        </authorList>
    </citation>
    <scope>NUCLEOTIDE SEQUENCE [LARGE SCALE GENOMIC DNA]</scope>
    <source>
        <strain evidence="3">AIS</strain>
    </source>
</reference>
<dbReference type="PANTHER" id="PTHR40274:SF3">
    <property type="entry name" value="VIRGINIAMYCIN B LYASE"/>
    <property type="match status" value="1"/>
</dbReference>
<dbReference type="GO" id="GO:0016829">
    <property type="term" value="F:lyase activity"/>
    <property type="evidence" value="ECO:0007669"/>
    <property type="project" value="UniProtKB-KW"/>
</dbReference>
<name>A0A432WQA8_9GAMM</name>